<keyword evidence="2" id="KW-0812">Transmembrane</keyword>
<comment type="caution">
    <text evidence="3">The sequence shown here is derived from an EMBL/GenBank/DDBJ whole genome shotgun (WGS) entry which is preliminary data.</text>
</comment>
<evidence type="ECO:0000313" key="4">
    <source>
        <dbReference type="Proteomes" id="UP000230002"/>
    </source>
</evidence>
<proteinExistence type="predicted"/>
<keyword evidence="2" id="KW-1133">Transmembrane helix</keyword>
<organism evidence="3 4">
    <name type="scientific">Ganoderma sinense ZZ0214-1</name>
    <dbReference type="NCBI Taxonomy" id="1077348"/>
    <lineage>
        <taxon>Eukaryota</taxon>
        <taxon>Fungi</taxon>
        <taxon>Dikarya</taxon>
        <taxon>Basidiomycota</taxon>
        <taxon>Agaricomycotina</taxon>
        <taxon>Agaricomycetes</taxon>
        <taxon>Polyporales</taxon>
        <taxon>Polyporaceae</taxon>
        <taxon>Ganoderma</taxon>
    </lineage>
</organism>
<feature type="compositionally biased region" description="Polar residues" evidence="1">
    <location>
        <begin position="170"/>
        <end position="181"/>
    </location>
</feature>
<keyword evidence="2" id="KW-0472">Membrane</keyword>
<gene>
    <name evidence="3" type="ORF">GSI_08674</name>
</gene>
<dbReference type="AlphaFoldDB" id="A0A2G8S4D6"/>
<accession>A0A2G8S4D6</accession>
<evidence type="ECO:0000256" key="2">
    <source>
        <dbReference type="SAM" id="Phobius"/>
    </source>
</evidence>
<name>A0A2G8S4D6_9APHY</name>
<dbReference type="STRING" id="1077348.A0A2G8S4D6"/>
<feature type="transmembrane region" description="Helical" evidence="2">
    <location>
        <begin position="29"/>
        <end position="49"/>
    </location>
</feature>
<evidence type="ECO:0000313" key="3">
    <source>
        <dbReference type="EMBL" id="PIL28632.1"/>
    </source>
</evidence>
<keyword evidence="4" id="KW-1185">Reference proteome</keyword>
<feature type="region of interest" description="Disordered" evidence="1">
    <location>
        <begin position="139"/>
        <end position="181"/>
    </location>
</feature>
<dbReference type="Proteomes" id="UP000230002">
    <property type="component" value="Unassembled WGS sequence"/>
</dbReference>
<evidence type="ECO:0000256" key="1">
    <source>
        <dbReference type="SAM" id="MobiDB-lite"/>
    </source>
</evidence>
<reference evidence="3 4" key="1">
    <citation type="journal article" date="2015" name="Sci. Rep.">
        <title>Chromosome-level genome map provides insights into diverse defense mechanisms in the medicinal fungus Ganoderma sinense.</title>
        <authorList>
            <person name="Zhu Y."/>
            <person name="Xu J."/>
            <person name="Sun C."/>
            <person name="Zhou S."/>
            <person name="Xu H."/>
            <person name="Nelson D.R."/>
            <person name="Qian J."/>
            <person name="Song J."/>
            <person name="Luo H."/>
            <person name="Xiang L."/>
            <person name="Li Y."/>
            <person name="Xu Z."/>
            <person name="Ji A."/>
            <person name="Wang L."/>
            <person name="Lu S."/>
            <person name="Hayward A."/>
            <person name="Sun W."/>
            <person name="Li X."/>
            <person name="Schwartz D.C."/>
            <person name="Wang Y."/>
            <person name="Chen S."/>
        </authorList>
    </citation>
    <scope>NUCLEOTIDE SEQUENCE [LARGE SCALE GENOMIC DNA]</scope>
    <source>
        <strain evidence="3 4">ZZ0214-1</strain>
    </source>
</reference>
<dbReference type="OrthoDB" id="3362246at2759"/>
<feature type="compositionally biased region" description="Low complexity" evidence="1">
    <location>
        <begin position="147"/>
        <end position="166"/>
    </location>
</feature>
<sequence>MYYGTSTGAGRSSNPTGVQGSVLKRTGNFAFSTFLVVCVTITLLAPVVGADVPLTLQPPSEVVLCQPVNLTWTGGTPPYRLDVEPFVDNSPNSTANGRKIALDNTWFLWTPDFPAGSILQISIEGSGTASAASVRATELPSSNSSCLNTTSATPTSTLPPNSLSAPVDQPSATPSPAVLTSSGSVLSKGAIAGIKGNLRRISTYERRRADQLPSGTTLPPN</sequence>
<protein>
    <submittedName>
        <fullName evidence="3">Uncharacterized protein</fullName>
    </submittedName>
</protein>
<dbReference type="EMBL" id="AYKW01000023">
    <property type="protein sequence ID" value="PIL28632.1"/>
    <property type="molecule type" value="Genomic_DNA"/>
</dbReference>